<dbReference type="CDD" id="cd00060">
    <property type="entry name" value="FHA"/>
    <property type="match status" value="1"/>
</dbReference>
<accession>A0A0A0BWJ4</accession>
<protein>
    <submittedName>
        <fullName evidence="4">Phosphopeptide-binding protein</fullName>
    </submittedName>
</protein>
<keyword evidence="1" id="KW-0597">Phosphoprotein</keyword>
<feature type="non-terminal residue" evidence="4">
    <location>
        <position position="1"/>
    </location>
</feature>
<keyword evidence="5" id="KW-1185">Reference proteome</keyword>
<evidence type="ECO:0000259" key="3">
    <source>
        <dbReference type="PROSITE" id="PS50006"/>
    </source>
</evidence>
<dbReference type="InterPro" id="IPR008984">
    <property type="entry name" value="SMAD_FHA_dom_sf"/>
</dbReference>
<evidence type="ECO:0000313" key="5">
    <source>
        <dbReference type="Proteomes" id="UP000054314"/>
    </source>
</evidence>
<dbReference type="Pfam" id="PF00498">
    <property type="entry name" value="FHA"/>
    <property type="match status" value="1"/>
</dbReference>
<dbReference type="SUPFAM" id="SSF49879">
    <property type="entry name" value="SMAD/FHA domain"/>
    <property type="match status" value="1"/>
</dbReference>
<dbReference type="InterPro" id="IPR000253">
    <property type="entry name" value="FHA_dom"/>
</dbReference>
<name>A0A0A0BWJ4_9CELL</name>
<feature type="compositionally biased region" description="Low complexity" evidence="2">
    <location>
        <begin position="1"/>
        <end position="10"/>
    </location>
</feature>
<dbReference type="EMBL" id="AXCZ01000112">
    <property type="protein sequence ID" value="KGM11554.1"/>
    <property type="molecule type" value="Genomic_DNA"/>
</dbReference>
<dbReference type="Proteomes" id="UP000054314">
    <property type="component" value="Unassembled WGS sequence"/>
</dbReference>
<comment type="caution">
    <text evidence="4">The sequence shown here is derived from an EMBL/GenBank/DDBJ whole genome shotgun (WGS) entry which is preliminary data.</text>
</comment>
<proteinExistence type="predicted"/>
<organism evidence="4 5">
    <name type="scientific">Cellulomonas bogoriensis 69B4 = DSM 16987</name>
    <dbReference type="NCBI Taxonomy" id="1386082"/>
    <lineage>
        <taxon>Bacteria</taxon>
        <taxon>Bacillati</taxon>
        <taxon>Actinomycetota</taxon>
        <taxon>Actinomycetes</taxon>
        <taxon>Micrococcales</taxon>
        <taxon>Cellulomonadaceae</taxon>
        <taxon>Cellulomonas</taxon>
    </lineage>
</organism>
<reference evidence="4 5" key="1">
    <citation type="submission" date="2013-08" db="EMBL/GenBank/DDBJ databases">
        <title>Genome sequencing of Cellulomonas bogoriensis 69B4.</title>
        <authorList>
            <person name="Chen F."/>
            <person name="Li Y."/>
            <person name="Wang G."/>
        </authorList>
    </citation>
    <scope>NUCLEOTIDE SEQUENCE [LARGE SCALE GENOMIC DNA]</scope>
    <source>
        <strain evidence="4 5">69B4</strain>
    </source>
</reference>
<sequence length="195" mass="20171">PAASPAAAPQAPRPLPTDDDVADTGEVPLVPHPPAPRTTTPGPHAPLADDVDMTRLRPARGKVPQVPHAVGPDVVLDLTDGRSIHVSGPVLVGRNPTPRAGEEDSTLVAVDDPGRSVSKTHLQLGLDRNGVWVRDRNSTNGTVVTLVDGQQILCGSEQQVRLVPGCSVAFGDHGFAVRHLEPAPGPTDGSAQGPT</sequence>
<feature type="domain" description="FHA" evidence="3">
    <location>
        <begin position="90"/>
        <end position="145"/>
    </location>
</feature>
<dbReference type="AlphaFoldDB" id="A0A0A0BWJ4"/>
<evidence type="ECO:0000256" key="2">
    <source>
        <dbReference type="SAM" id="MobiDB-lite"/>
    </source>
</evidence>
<evidence type="ECO:0000256" key="1">
    <source>
        <dbReference type="ARBA" id="ARBA00022553"/>
    </source>
</evidence>
<evidence type="ECO:0000313" key="4">
    <source>
        <dbReference type="EMBL" id="KGM11554.1"/>
    </source>
</evidence>
<dbReference type="Gene3D" id="2.60.200.20">
    <property type="match status" value="1"/>
</dbReference>
<dbReference type="PROSITE" id="PS50006">
    <property type="entry name" value="FHA_DOMAIN"/>
    <property type="match status" value="1"/>
</dbReference>
<feature type="region of interest" description="Disordered" evidence="2">
    <location>
        <begin position="1"/>
        <end position="49"/>
    </location>
</feature>
<dbReference type="RefSeq" id="WP_232229695.1">
    <property type="nucleotide sequence ID" value="NZ_AXCZ01000112.1"/>
</dbReference>
<gene>
    <name evidence="4" type="ORF">N869_02745</name>
</gene>